<dbReference type="OrthoDB" id="341730at2759"/>
<dbReference type="GO" id="GO:0070182">
    <property type="term" value="F:DNA polymerase binding"/>
    <property type="evidence" value="ECO:0007669"/>
    <property type="project" value="TreeGrafter"/>
</dbReference>
<dbReference type="GO" id="GO:0000278">
    <property type="term" value="P:mitotic cell cycle"/>
    <property type="evidence" value="ECO:0007669"/>
    <property type="project" value="TreeGrafter"/>
</dbReference>
<dbReference type="SUPFAM" id="SSF46785">
    <property type="entry name" value="Winged helix' DNA-binding domain"/>
    <property type="match status" value="1"/>
</dbReference>
<dbReference type="GO" id="GO:0071163">
    <property type="term" value="P:DNA replication preinitiation complex assembly"/>
    <property type="evidence" value="ECO:0007669"/>
    <property type="project" value="InterPro"/>
</dbReference>
<dbReference type="PANTHER" id="PTHR28637:SF1">
    <property type="entry name" value="DNA REPLICATION FACTOR CDT1"/>
    <property type="match status" value="1"/>
</dbReference>
<accession>A0A2U1LLQ6</accession>
<dbReference type="GO" id="GO:0030174">
    <property type="term" value="P:regulation of DNA-templated DNA replication initiation"/>
    <property type="evidence" value="ECO:0007669"/>
    <property type="project" value="InterPro"/>
</dbReference>
<dbReference type="PANTHER" id="PTHR28637">
    <property type="entry name" value="DNA REPLICATION FACTOR CDT1"/>
    <property type="match status" value="1"/>
</dbReference>
<proteinExistence type="predicted"/>
<dbReference type="InterPro" id="IPR045173">
    <property type="entry name" value="Cdt1"/>
</dbReference>
<keyword evidence="2" id="KW-1185">Reference proteome</keyword>
<protein>
    <submittedName>
        <fullName evidence="1">CDT1-like protein a, chloroplastic</fullName>
    </submittedName>
</protein>
<dbReference type="GO" id="GO:0000076">
    <property type="term" value="P:DNA replication checkpoint signaling"/>
    <property type="evidence" value="ECO:0007669"/>
    <property type="project" value="TreeGrafter"/>
</dbReference>
<comment type="caution">
    <text evidence="1">The sequence shown here is derived from an EMBL/GenBank/DDBJ whole genome shotgun (WGS) entry which is preliminary data.</text>
</comment>
<dbReference type="GO" id="GO:0003677">
    <property type="term" value="F:DNA binding"/>
    <property type="evidence" value="ECO:0007669"/>
    <property type="project" value="InterPro"/>
</dbReference>
<dbReference type="InterPro" id="IPR036390">
    <property type="entry name" value="WH_DNA-bd_sf"/>
</dbReference>
<name>A0A2U1LLQ6_ARTAN</name>
<reference evidence="1 2" key="1">
    <citation type="journal article" date="2018" name="Mol. Plant">
        <title>The genome of Artemisia annua provides insight into the evolution of Asteraceae family and artemisinin biosynthesis.</title>
        <authorList>
            <person name="Shen Q."/>
            <person name="Zhang L."/>
            <person name="Liao Z."/>
            <person name="Wang S."/>
            <person name="Yan T."/>
            <person name="Shi P."/>
            <person name="Liu M."/>
            <person name="Fu X."/>
            <person name="Pan Q."/>
            <person name="Wang Y."/>
            <person name="Lv Z."/>
            <person name="Lu X."/>
            <person name="Zhang F."/>
            <person name="Jiang W."/>
            <person name="Ma Y."/>
            <person name="Chen M."/>
            <person name="Hao X."/>
            <person name="Li L."/>
            <person name="Tang Y."/>
            <person name="Lv G."/>
            <person name="Zhou Y."/>
            <person name="Sun X."/>
            <person name="Brodelius P.E."/>
            <person name="Rose J.K.C."/>
            <person name="Tang K."/>
        </authorList>
    </citation>
    <scope>NUCLEOTIDE SEQUENCE [LARGE SCALE GENOMIC DNA]</scope>
    <source>
        <strain evidence="2">cv. Huhao1</strain>
        <tissue evidence="1">Leaf</tissue>
    </source>
</reference>
<sequence>MEVNELSKKIRKLNLKPQAEKKKKKTTYDVVKAWIKSLPRAADIAATETPIITKVKTLDEKSFTYTHLGQLQFILPEVVEIQKMDDHLCLNLNFSIIRKLVDDGNHTTFDTSFYEHLHIRKLFQTRLLSFYQSHPESGCLH</sequence>
<dbReference type="AlphaFoldDB" id="A0A2U1LLQ6"/>
<organism evidence="1 2">
    <name type="scientific">Artemisia annua</name>
    <name type="common">Sweet wormwood</name>
    <dbReference type="NCBI Taxonomy" id="35608"/>
    <lineage>
        <taxon>Eukaryota</taxon>
        <taxon>Viridiplantae</taxon>
        <taxon>Streptophyta</taxon>
        <taxon>Embryophyta</taxon>
        <taxon>Tracheophyta</taxon>
        <taxon>Spermatophyta</taxon>
        <taxon>Magnoliopsida</taxon>
        <taxon>eudicotyledons</taxon>
        <taxon>Gunneridae</taxon>
        <taxon>Pentapetalae</taxon>
        <taxon>asterids</taxon>
        <taxon>campanulids</taxon>
        <taxon>Asterales</taxon>
        <taxon>Asteraceae</taxon>
        <taxon>Asteroideae</taxon>
        <taxon>Anthemideae</taxon>
        <taxon>Artemisiinae</taxon>
        <taxon>Artemisia</taxon>
    </lineage>
</organism>
<evidence type="ECO:0000313" key="2">
    <source>
        <dbReference type="Proteomes" id="UP000245207"/>
    </source>
</evidence>
<dbReference type="Proteomes" id="UP000245207">
    <property type="component" value="Unassembled WGS sequence"/>
</dbReference>
<dbReference type="STRING" id="35608.A0A2U1LLQ6"/>
<evidence type="ECO:0000313" key="1">
    <source>
        <dbReference type="EMBL" id="PWA49940.1"/>
    </source>
</evidence>
<gene>
    <name evidence="1" type="ORF">CTI12_AA475710</name>
</gene>
<dbReference type="GO" id="GO:0005634">
    <property type="term" value="C:nucleus"/>
    <property type="evidence" value="ECO:0007669"/>
    <property type="project" value="TreeGrafter"/>
</dbReference>
<dbReference type="EMBL" id="PKPP01008721">
    <property type="protein sequence ID" value="PWA49940.1"/>
    <property type="molecule type" value="Genomic_DNA"/>
</dbReference>